<dbReference type="RefSeq" id="WP_164948170.1">
    <property type="nucleotide sequence ID" value="NZ_BHYK01000040.1"/>
</dbReference>
<dbReference type="Proteomes" id="UP000287872">
    <property type="component" value="Unassembled WGS sequence"/>
</dbReference>
<evidence type="ECO:0000313" key="2">
    <source>
        <dbReference type="Proteomes" id="UP000287872"/>
    </source>
</evidence>
<organism evidence="1 2">
    <name type="scientific">Clostridium tagluense</name>
    <dbReference type="NCBI Taxonomy" id="360422"/>
    <lineage>
        <taxon>Bacteria</taxon>
        <taxon>Bacillati</taxon>
        <taxon>Bacillota</taxon>
        <taxon>Clostridia</taxon>
        <taxon>Eubacteriales</taxon>
        <taxon>Clostridiaceae</taxon>
        <taxon>Clostridium</taxon>
    </lineage>
</organism>
<name>A0A401UT87_9CLOT</name>
<accession>A0A401UT87</accession>
<reference evidence="1 2" key="1">
    <citation type="submission" date="2018-11" db="EMBL/GenBank/DDBJ databases">
        <title>Genome sequencing and assembly of Clostridium tagluense strain A121.</title>
        <authorList>
            <person name="Murakami T."/>
            <person name="Segawa T."/>
            <person name="Shcherbakova V.A."/>
            <person name="Mori H."/>
            <person name="Yoshimura Y."/>
        </authorList>
    </citation>
    <scope>NUCLEOTIDE SEQUENCE [LARGE SCALE GENOMIC DNA]</scope>
    <source>
        <strain evidence="1 2">A121</strain>
    </source>
</reference>
<keyword evidence="2" id="KW-1185">Reference proteome</keyword>
<dbReference type="NCBIfam" id="NF040898">
    <property type="entry name" value="CC_mini_metal"/>
    <property type="match status" value="1"/>
</dbReference>
<dbReference type="GeneID" id="77241360"/>
<gene>
    <name evidence="1" type="ORF">Ctaglu_43860</name>
</gene>
<dbReference type="EMBL" id="BHYK01000040">
    <property type="protein sequence ID" value="GCD12763.1"/>
    <property type="molecule type" value="Genomic_DNA"/>
</dbReference>
<sequence length="46" mass="5342">MKSLKQWFDKFIKDMGKANEESFGDKKLDCCGLNSSKQKNSNKQKK</sequence>
<proteinExistence type="predicted"/>
<evidence type="ECO:0000313" key="1">
    <source>
        <dbReference type="EMBL" id="GCD12763.1"/>
    </source>
</evidence>
<dbReference type="AlphaFoldDB" id="A0A401UT87"/>
<comment type="caution">
    <text evidence="1">The sequence shown here is derived from an EMBL/GenBank/DDBJ whole genome shotgun (WGS) entry which is preliminary data.</text>
</comment>
<protein>
    <submittedName>
        <fullName evidence="1">Uncharacterized protein</fullName>
    </submittedName>
</protein>